<evidence type="ECO:0000313" key="3">
    <source>
        <dbReference type="Proteomes" id="UP000243053"/>
    </source>
</evidence>
<feature type="signal peptide" evidence="1">
    <location>
        <begin position="1"/>
        <end position="23"/>
    </location>
</feature>
<evidence type="ECO:0008006" key="4">
    <source>
        <dbReference type="Google" id="ProtNLM"/>
    </source>
</evidence>
<dbReference type="Gene3D" id="1.10.760.10">
    <property type="entry name" value="Cytochrome c-like domain"/>
    <property type="match status" value="1"/>
</dbReference>
<proteinExistence type="predicted"/>
<accession>A0A1Y5DWM5</accession>
<name>A0A1Y5DWM5_COLPS</name>
<dbReference type="SUPFAM" id="SSF46626">
    <property type="entry name" value="Cytochrome c"/>
    <property type="match status" value="1"/>
</dbReference>
<keyword evidence="1" id="KW-0732">Signal</keyword>
<evidence type="ECO:0000256" key="1">
    <source>
        <dbReference type="SAM" id="SignalP"/>
    </source>
</evidence>
<dbReference type="AlphaFoldDB" id="A0A1Y5DWM5"/>
<comment type="caution">
    <text evidence="2">The sequence shown here is derived from an EMBL/GenBank/DDBJ whole genome shotgun (WGS) entry which is preliminary data.</text>
</comment>
<dbReference type="GO" id="GO:0009055">
    <property type="term" value="F:electron transfer activity"/>
    <property type="evidence" value="ECO:0007669"/>
    <property type="project" value="InterPro"/>
</dbReference>
<dbReference type="InterPro" id="IPR036909">
    <property type="entry name" value="Cyt_c-like_dom_sf"/>
</dbReference>
<gene>
    <name evidence="2" type="ORF">A9Q75_19470</name>
</gene>
<feature type="chain" id="PRO_5011988895" description="Cytochrome c domain-containing protein" evidence="1">
    <location>
        <begin position="24"/>
        <end position="120"/>
    </location>
</feature>
<evidence type="ECO:0000313" key="2">
    <source>
        <dbReference type="EMBL" id="OUR74922.1"/>
    </source>
</evidence>
<protein>
    <recommendedName>
        <fullName evidence="4">Cytochrome c domain-containing protein</fullName>
    </recommendedName>
</protein>
<dbReference type="EMBL" id="MAAF01000120">
    <property type="protein sequence ID" value="OUR74922.1"/>
    <property type="molecule type" value="Genomic_DNA"/>
</dbReference>
<reference evidence="3" key="1">
    <citation type="journal article" date="2017" name="Proc. Natl. Acad. Sci. U.S.A.">
        <title>Simulation of Deepwater Horizon oil plume reveals substrate specialization within a complex community of hydrocarbon degraders.</title>
        <authorList>
            <person name="Hu P."/>
            <person name="Dubinsky E.A."/>
            <person name="Probst A.J."/>
            <person name="Wang J."/>
            <person name="Sieber C.M.K."/>
            <person name="Tom L.M."/>
            <person name="Gardinali P."/>
            <person name="Banfield J.F."/>
            <person name="Atlas R.M."/>
            <person name="Andersen G.L."/>
        </authorList>
    </citation>
    <scope>NUCLEOTIDE SEQUENCE [LARGE SCALE GENOMIC DNA]</scope>
</reference>
<sequence length="120" mass="13574">MAILKKTIFIFSLIALSCSYVNAKDILDKNTGFVIDTGFELVRANCTACHSSGLVIQNRMNRDTWLETIRWMQKTQGLWPLGDSEKAILDYLAKHYSPTATGRRKNLPAHLMPALLTQFN</sequence>
<organism evidence="2 3">
    <name type="scientific">Colwellia psychrerythraea</name>
    <name type="common">Vibrio psychroerythus</name>
    <dbReference type="NCBI Taxonomy" id="28229"/>
    <lineage>
        <taxon>Bacteria</taxon>
        <taxon>Pseudomonadati</taxon>
        <taxon>Pseudomonadota</taxon>
        <taxon>Gammaproteobacteria</taxon>
        <taxon>Alteromonadales</taxon>
        <taxon>Colwelliaceae</taxon>
        <taxon>Colwellia</taxon>
    </lineage>
</organism>
<dbReference type="GO" id="GO:0020037">
    <property type="term" value="F:heme binding"/>
    <property type="evidence" value="ECO:0007669"/>
    <property type="project" value="InterPro"/>
</dbReference>
<dbReference type="Proteomes" id="UP000243053">
    <property type="component" value="Unassembled WGS sequence"/>
</dbReference>
<dbReference type="PROSITE" id="PS51257">
    <property type="entry name" value="PROKAR_LIPOPROTEIN"/>
    <property type="match status" value="1"/>
</dbReference>